<organism evidence="2 3">
    <name type="scientific">Kwoniella europaea PYCC6329</name>
    <dbReference type="NCBI Taxonomy" id="1423913"/>
    <lineage>
        <taxon>Eukaryota</taxon>
        <taxon>Fungi</taxon>
        <taxon>Dikarya</taxon>
        <taxon>Basidiomycota</taxon>
        <taxon>Agaricomycotina</taxon>
        <taxon>Tremellomycetes</taxon>
        <taxon>Tremellales</taxon>
        <taxon>Cryptococcaceae</taxon>
        <taxon>Kwoniella</taxon>
    </lineage>
</organism>
<sequence>MTSTHHHHHPNLYSKHDTDLVHSKATKQHSHVHQNRQHQDTSYDYTWSLQITEEELGYLKFFQQTIPHIFSSPYHYELAIAPALGYERAKELSYAMITPLTHDTFSYVSPDGKKHMGHVDQRHSHTVIMEMPFSPLYGDSGGVMRKEFVEQELPPNGDIP</sequence>
<feature type="compositionally biased region" description="Basic residues" evidence="1">
    <location>
        <begin position="1"/>
        <end position="10"/>
    </location>
</feature>
<accession>A0AAX4KJJ5</accession>
<dbReference type="AlphaFoldDB" id="A0AAX4KJJ5"/>
<gene>
    <name evidence="2" type="ORF">V865_004280</name>
</gene>
<reference evidence="2 3" key="1">
    <citation type="submission" date="2024-01" db="EMBL/GenBank/DDBJ databases">
        <title>Comparative genomics of Cryptococcus and Kwoniella reveals pathogenesis evolution and contrasting modes of karyotype evolution via chromosome fusion or intercentromeric recombination.</title>
        <authorList>
            <person name="Coelho M.A."/>
            <person name="David-Palma M."/>
            <person name="Shea T."/>
            <person name="Bowers K."/>
            <person name="McGinley-Smith S."/>
            <person name="Mohammad A.W."/>
            <person name="Gnirke A."/>
            <person name="Yurkov A.M."/>
            <person name="Nowrousian M."/>
            <person name="Sun S."/>
            <person name="Cuomo C.A."/>
            <person name="Heitman J."/>
        </authorList>
    </citation>
    <scope>NUCLEOTIDE SEQUENCE [LARGE SCALE GENOMIC DNA]</scope>
    <source>
        <strain evidence="2 3">PYCC6329</strain>
    </source>
</reference>
<feature type="region of interest" description="Disordered" evidence="1">
    <location>
        <begin position="1"/>
        <end position="37"/>
    </location>
</feature>
<dbReference type="GeneID" id="91103081"/>
<feature type="compositionally biased region" description="Basic residues" evidence="1">
    <location>
        <begin position="24"/>
        <end position="36"/>
    </location>
</feature>
<evidence type="ECO:0000256" key="1">
    <source>
        <dbReference type="SAM" id="MobiDB-lite"/>
    </source>
</evidence>
<evidence type="ECO:0000313" key="2">
    <source>
        <dbReference type="EMBL" id="WWD06194.1"/>
    </source>
</evidence>
<dbReference type="KEGG" id="ker:91103081"/>
<keyword evidence="3" id="KW-1185">Reference proteome</keyword>
<protein>
    <submittedName>
        <fullName evidence="2">Uncharacterized protein</fullName>
    </submittedName>
</protein>
<name>A0AAX4KJJ5_9TREE</name>
<dbReference type="Proteomes" id="UP001358614">
    <property type="component" value="Chromosome 1"/>
</dbReference>
<dbReference type="RefSeq" id="XP_066084161.1">
    <property type="nucleotide sequence ID" value="XM_066228064.1"/>
</dbReference>
<evidence type="ECO:0000313" key="3">
    <source>
        <dbReference type="Proteomes" id="UP001358614"/>
    </source>
</evidence>
<proteinExistence type="predicted"/>
<dbReference type="EMBL" id="CP144089">
    <property type="protein sequence ID" value="WWD06194.1"/>
    <property type="molecule type" value="Genomic_DNA"/>
</dbReference>